<evidence type="ECO:0000256" key="4">
    <source>
        <dbReference type="ARBA" id="ARBA00048574"/>
    </source>
</evidence>
<evidence type="ECO:0000313" key="6">
    <source>
        <dbReference type="Proteomes" id="UP000305202"/>
    </source>
</evidence>
<organism evidence="5 6">
    <name type="scientific">Martelella alba</name>
    <dbReference type="NCBI Taxonomy" id="2590451"/>
    <lineage>
        <taxon>Bacteria</taxon>
        <taxon>Pseudomonadati</taxon>
        <taxon>Pseudomonadota</taxon>
        <taxon>Alphaproteobacteria</taxon>
        <taxon>Hyphomicrobiales</taxon>
        <taxon>Aurantimonadaceae</taxon>
        <taxon>Martelella</taxon>
    </lineage>
</organism>
<gene>
    <name evidence="5" type="primary">citX</name>
    <name evidence="5" type="ORF">FCN80_09895</name>
</gene>
<dbReference type="Pfam" id="PF03802">
    <property type="entry name" value="CitX"/>
    <property type="match status" value="1"/>
</dbReference>
<reference evidence="5 6" key="1">
    <citation type="submission" date="2019-04" db="EMBL/GenBank/DDBJ databases">
        <authorList>
            <person name="Li M."/>
            <person name="Gao C."/>
        </authorList>
    </citation>
    <scope>NUCLEOTIDE SEQUENCE [LARGE SCALE GENOMIC DNA]</scope>
    <source>
        <strain evidence="5 6">BGMRC 2031</strain>
    </source>
</reference>
<keyword evidence="3 5" id="KW-0548">Nucleotidyltransferase</keyword>
<evidence type="ECO:0000256" key="1">
    <source>
        <dbReference type="ARBA" id="ARBA00012524"/>
    </source>
</evidence>
<accession>A0ABY2SMH2</accession>
<dbReference type="EMBL" id="SZPQ01000011">
    <property type="protein sequence ID" value="TKI06551.1"/>
    <property type="molecule type" value="Genomic_DNA"/>
</dbReference>
<dbReference type="EC" id="2.7.7.61" evidence="1"/>
<dbReference type="InterPro" id="IPR005551">
    <property type="entry name" value="CitX"/>
</dbReference>
<comment type="caution">
    <text evidence="5">The sequence shown here is derived from an EMBL/GenBank/DDBJ whole genome shotgun (WGS) entry which is preliminary data.</text>
</comment>
<name>A0ABY2SMH2_9HYPH</name>
<dbReference type="GO" id="GO:0050519">
    <property type="term" value="F:holo-citrate lyase synthase activity"/>
    <property type="evidence" value="ECO:0007669"/>
    <property type="project" value="UniProtKB-EC"/>
</dbReference>
<dbReference type="RefSeq" id="WP_136989991.1">
    <property type="nucleotide sequence ID" value="NZ_SZPQ01000011.1"/>
</dbReference>
<evidence type="ECO:0000256" key="2">
    <source>
        <dbReference type="ARBA" id="ARBA00022679"/>
    </source>
</evidence>
<comment type="catalytic activity">
    <reaction evidence="4">
        <text>apo-[citrate lyase ACP] + 2'-(5''-triphospho-alpha-D-ribosyl)-3'-dephospho-CoA = holo-[citrate lyase ACP] + diphosphate</text>
        <dbReference type="Rhea" id="RHEA:16333"/>
        <dbReference type="Rhea" id="RHEA-COMP:10157"/>
        <dbReference type="Rhea" id="RHEA-COMP:10158"/>
        <dbReference type="ChEBI" id="CHEBI:29999"/>
        <dbReference type="ChEBI" id="CHEBI:33019"/>
        <dbReference type="ChEBI" id="CHEBI:61378"/>
        <dbReference type="ChEBI" id="CHEBI:82683"/>
        <dbReference type="EC" id="2.7.7.61"/>
    </reaction>
</comment>
<keyword evidence="2 5" id="KW-0808">Transferase</keyword>
<keyword evidence="5" id="KW-0456">Lyase</keyword>
<dbReference type="NCBIfam" id="TIGR03124">
    <property type="entry name" value="citrate_citX"/>
    <property type="match status" value="1"/>
</dbReference>
<protein>
    <recommendedName>
        <fullName evidence="1">citrate lyase holo-[acyl-carrier protein] synthase</fullName>
        <ecNumber evidence="1">2.7.7.61</ecNumber>
    </recommendedName>
</protein>
<sequence>MDRDASLAHGVTLEQLLAAKECRSARQREWIRQFGHPLLSLTLVTPGPVKDTPGYRLLMNLAVTAADGMLAAGGWPVAAREIFWLPTGPEACWSVNGGGVSLKTAAVKLEQAHPLGRLWDMDVIATDARPIGRASLGRDGRRCLLCRRPAHACARSRRHPLSQLSARIEKMLEEYLVRHAV</sequence>
<keyword evidence="6" id="KW-1185">Reference proteome</keyword>
<evidence type="ECO:0000313" key="5">
    <source>
        <dbReference type="EMBL" id="TKI06551.1"/>
    </source>
</evidence>
<proteinExistence type="predicted"/>
<dbReference type="GO" id="GO:0016829">
    <property type="term" value="F:lyase activity"/>
    <property type="evidence" value="ECO:0007669"/>
    <property type="project" value="UniProtKB-KW"/>
</dbReference>
<evidence type="ECO:0000256" key="3">
    <source>
        <dbReference type="ARBA" id="ARBA00022695"/>
    </source>
</evidence>
<dbReference type="Proteomes" id="UP000305202">
    <property type="component" value="Unassembled WGS sequence"/>
</dbReference>